<dbReference type="Proteomes" id="UP001054945">
    <property type="component" value="Unassembled WGS sequence"/>
</dbReference>
<keyword evidence="2" id="KW-1185">Reference proteome</keyword>
<protein>
    <recommendedName>
        <fullName evidence="3">LAGLIDADG homing endonuclease</fullName>
    </recommendedName>
</protein>
<evidence type="ECO:0008006" key="3">
    <source>
        <dbReference type="Google" id="ProtNLM"/>
    </source>
</evidence>
<dbReference type="AlphaFoldDB" id="A0AAV4MLZ8"/>
<gene>
    <name evidence="1" type="ORF">CEXT_390341</name>
</gene>
<sequence length="108" mass="12825">MQPLKHELRRFRKLISIASGLSLVRFPADFWKVNKRLRCPFLCVGAIFIFNSFIRNGNSDRENVLLDSFINLFTLRDDDDQVKTLRFLKQIYGIKNGHCFFYANTMFR</sequence>
<evidence type="ECO:0000313" key="1">
    <source>
        <dbReference type="EMBL" id="GIX72915.1"/>
    </source>
</evidence>
<reference evidence="1 2" key="1">
    <citation type="submission" date="2021-06" db="EMBL/GenBank/DDBJ databases">
        <title>Caerostris extrusa draft genome.</title>
        <authorList>
            <person name="Kono N."/>
            <person name="Arakawa K."/>
        </authorList>
    </citation>
    <scope>NUCLEOTIDE SEQUENCE [LARGE SCALE GENOMIC DNA]</scope>
</reference>
<accession>A0AAV4MLZ8</accession>
<proteinExistence type="predicted"/>
<dbReference type="EMBL" id="BPLR01019884">
    <property type="protein sequence ID" value="GIX72915.1"/>
    <property type="molecule type" value="Genomic_DNA"/>
</dbReference>
<evidence type="ECO:0000313" key="2">
    <source>
        <dbReference type="Proteomes" id="UP001054945"/>
    </source>
</evidence>
<name>A0AAV4MLZ8_CAEEX</name>
<organism evidence="1 2">
    <name type="scientific">Caerostris extrusa</name>
    <name type="common">Bark spider</name>
    <name type="synonym">Caerostris bankana</name>
    <dbReference type="NCBI Taxonomy" id="172846"/>
    <lineage>
        <taxon>Eukaryota</taxon>
        <taxon>Metazoa</taxon>
        <taxon>Ecdysozoa</taxon>
        <taxon>Arthropoda</taxon>
        <taxon>Chelicerata</taxon>
        <taxon>Arachnida</taxon>
        <taxon>Araneae</taxon>
        <taxon>Araneomorphae</taxon>
        <taxon>Entelegynae</taxon>
        <taxon>Araneoidea</taxon>
        <taxon>Araneidae</taxon>
        <taxon>Caerostris</taxon>
    </lineage>
</organism>
<comment type="caution">
    <text evidence="1">The sequence shown here is derived from an EMBL/GenBank/DDBJ whole genome shotgun (WGS) entry which is preliminary data.</text>
</comment>